<sequence length="262" mass="29417">MSHSIYPALFISHGSPMLVVEQTKTTRFFESLGEALPIPRAIVIFSAHMDSRHEVIVTAAEHPHTVHDFYGFPEPLYQLNYPAPGEPNLAQTIASKLSEAGFPVFLDPKRGWDHGVWMPLMLVYPNANIPIVQVSIDANAGTEYNHRLGKALRSLREEEVLMIGSGGISHNLQAYFSPDSLPENEGKVQAFTEWVHRHLEEGDRDSLLDYQSLAPEADFNHPTQEHFLPLLTILGTSDGKEIRRIHSDLDNRVLALDAYQFS</sequence>
<dbReference type="KEGG" id="vas:GT360_08260"/>
<keyword evidence="3" id="KW-0479">Metal-binding</keyword>
<organism evidence="7 8">
    <name type="scientific">Vibrio astriarenae</name>
    <dbReference type="NCBI Taxonomy" id="1481923"/>
    <lineage>
        <taxon>Bacteria</taxon>
        <taxon>Pseudomonadati</taxon>
        <taxon>Pseudomonadota</taxon>
        <taxon>Gammaproteobacteria</taxon>
        <taxon>Vibrionales</taxon>
        <taxon>Vibrionaceae</taxon>
        <taxon>Vibrio</taxon>
    </lineage>
</organism>
<name>A0A7Z2YDN3_9VIBR</name>
<dbReference type="Pfam" id="PF02900">
    <property type="entry name" value="LigB"/>
    <property type="match status" value="1"/>
</dbReference>
<dbReference type="PIRSF" id="PIRSF006157">
    <property type="entry name" value="Doxgns_DODA"/>
    <property type="match status" value="1"/>
</dbReference>
<dbReference type="Gene3D" id="3.40.830.10">
    <property type="entry name" value="LigB-like"/>
    <property type="match status" value="1"/>
</dbReference>
<evidence type="ECO:0000256" key="1">
    <source>
        <dbReference type="ARBA" id="ARBA00001947"/>
    </source>
</evidence>
<dbReference type="InterPro" id="IPR004183">
    <property type="entry name" value="Xdiol_dOase_suB"/>
</dbReference>
<keyword evidence="7" id="KW-0223">Dioxygenase</keyword>
<evidence type="ECO:0000256" key="2">
    <source>
        <dbReference type="ARBA" id="ARBA00007581"/>
    </source>
</evidence>
<protein>
    <submittedName>
        <fullName evidence="7">Dioxygenase</fullName>
    </submittedName>
</protein>
<dbReference type="SUPFAM" id="SSF53213">
    <property type="entry name" value="LigB-like"/>
    <property type="match status" value="1"/>
</dbReference>
<evidence type="ECO:0000256" key="4">
    <source>
        <dbReference type="ARBA" id="ARBA00022833"/>
    </source>
</evidence>
<keyword evidence="5" id="KW-0560">Oxidoreductase</keyword>
<dbReference type="AlphaFoldDB" id="A0A7Z2YDN3"/>
<evidence type="ECO:0000259" key="6">
    <source>
        <dbReference type="Pfam" id="PF02900"/>
    </source>
</evidence>
<dbReference type="GO" id="GO:0016702">
    <property type="term" value="F:oxidoreductase activity, acting on single donors with incorporation of molecular oxygen, incorporation of two atoms of oxygen"/>
    <property type="evidence" value="ECO:0007669"/>
    <property type="project" value="UniProtKB-ARBA"/>
</dbReference>
<keyword evidence="4" id="KW-0862">Zinc</keyword>
<evidence type="ECO:0000313" key="7">
    <source>
        <dbReference type="EMBL" id="QIA63511.1"/>
    </source>
</evidence>
<keyword evidence="8" id="KW-1185">Reference proteome</keyword>
<proteinExistence type="inferred from homology"/>
<dbReference type="InterPro" id="IPR014436">
    <property type="entry name" value="Extradiol_dOase_DODA"/>
</dbReference>
<comment type="cofactor">
    <cofactor evidence="1">
        <name>Zn(2+)</name>
        <dbReference type="ChEBI" id="CHEBI:29105"/>
    </cofactor>
</comment>
<feature type="domain" description="Extradiol ring-cleavage dioxygenase class III enzyme subunit B" evidence="6">
    <location>
        <begin position="8"/>
        <end position="244"/>
    </location>
</feature>
<dbReference type="GO" id="GO:0008198">
    <property type="term" value="F:ferrous iron binding"/>
    <property type="evidence" value="ECO:0007669"/>
    <property type="project" value="InterPro"/>
</dbReference>
<reference evidence="7 8" key="1">
    <citation type="submission" date="2020-01" db="EMBL/GenBank/DDBJ databases">
        <title>Whole genome and functional gene identification of agarase of Vibrio HN897.</title>
        <authorList>
            <person name="Liu Y."/>
            <person name="Zhao Z."/>
        </authorList>
    </citation>
    <scope>NUCLEOTIDE SEQUENCE [LARGE SCALE GENOMIC DNA]</scope>
    <source>
        <strain evidence="7 8">HN897</strain>
    </source>
</reference>
<dbReference type="EMBL" id="CP047475">
    <property type="protein sequence ID" value="QIA63511.1"/>
    <property type="molecule type" value="Genomic_DNA"/>
</dbReference>
<gene>
    <name evidence="7" type="ORF">GT360_08260</name>
</gene>
<dbReference type="GO" id="GO:0008270">
    <property type="term" value="F:zinc ion binding"/>
    <property type="evidence" value="ECO:0007669"/>
    <property type="project" value="InterPro"/>
</dbReference>
<dbReference type="PANTHER" id="PTHR30096:SF0">
    <property type="entry name" value="4,5-DOPA DIOXYGENASE EXTRADIOL-LIKE PROTEIN"/>
    <property type="match status" value="1"/>
</dbReference>
<evidence type="ECO:0000256" key="5">
    <source>
        <dbReference type="ARBA" id="ARBA00023002"/>
    </source>
</evidence>
<dbReference type="Proteomes" id="UP000464262">
    <property type="component" value="Chromosome 1"/>
</dbReference>
<comment type="similarity">
    <text evidence="2">Belongs to the DODA-type extradiol aromatic ring-opening dioxygenase family.</text>
</comment>
<accession>A0A7Z2YDN3</accession>
<dbReference type="RefSeq" id="WP_164648405.1">
    <property type="nucleotide sequence ID" value="NZ_CP047475.1"/>
</dbReference>
<evidence type="ECO:0000256" key="3">
    <source>
        <dbReference type="ARBA" id="ARBA00022723"/>
    </source>
</evidence>
<dbReference type="PANTHER" id="PTHR30096">
    <property type="entry name" value="4,5-DOPA DIOXYGENASE EXTRADIOL-LIKE PROTEIN"/>
    <property type="match status" value="1"/>
</dbReference>
<dbReference type="CDD" id="cd07363">
    <property type="entry name" value="45_DOPA_Dioxygenase"/>
    <property type="match status" value="1"/>
</dbReference>
<evidence type="ECO:0000313" key="8">
    <source>
        <dbReference type="Proteomes" id="UP000464262"/>
    </source>
</evidence>